<accession>A0A813WJL8</accession>
<evidence type="ECO:0000313" key="1">
    <source>
        <dbReference type="EMBL" id="CAF0851672.1"/>
    </source>
</evidence>
<dbReference type="OrthoDB" id="10081945at2759"/>
<gene>
    <name evidence="1" type="ORF">BJG266_LOCUS7874</name>
    <name evidence="2" type="ORF">QVE165_LOCUS39181</name>
</gene>
<keyword evidence="3" id="KW-1185">Reference proteome</keyword>
<protein>
    <submittedName>
        <fullName evidence="1">Uncharacterized protein</fullName>
    </submittedName>
</protein>
<organism evidence="1 4">
    <name type="scientific">Adineta steineri</name>
    <dbReference type="NCBI Taxonomy" id="433720"/>
    <lineage>
        <taxon>Eukaryota</taxon>
        <taxon>Metazoa</taxon>
        <taxon>Spiralia</taxon>
        <taxon>Gnathifera</taxon>
        <taxon>Rotifera</taxon>
        <taxon>Eurotatoria</taxon>
        <taxon>Bdelloidea</taxon>
        <taxon>Adinetida</taxon>
        <taxon>Adinetidae</taxon>
        <taxon>Adineta</taxon>
    </lineage>
</organism>
<proteinExistence type="predicted"/>
<dbReference type="InterPro" id="IPR032675">
    <property type="entry name" value="LRR_dom_sf"/>
</dbReference>
<dbReference type="Proteomes" id="UP000663832">
    <property type="component" value="Unassembled WGS sequence"/>
</dbReference>
<dbReference type="EMBL" id="CAJNOM010000431">
    <property type="protein sequence ID" value="CAF1434465.1"/>
    <property type="molecule type" value="Genomic_DNA"/>
</dbReference>
<evidence type="ECO:0000313" key="2">
    <source>
        <dbReference type="EMBL" id="CAF1434465.1"/>
    </source>
</evidence>
<comment type="caution">
    <text evidence="1">The sequence shown here is derived from an EMBL/GenBank/DDBJ whole genome shotgun (WGS) entry which is preliminary data.</text>
</comment>
<sequence>MDLNNCDPIMIQKALDSLVETHIETLAVKIVGIPEERYRSYGLNLAQFFQLPTVKKLTFATNVAFPYDFFDNVIKPSNIEYFTFADPEISFDGFSLLVRLMPNLKYLNIRLTSARYVVRRWRDFDQNNPFPVMPMMKTYIVHVNDGKSIDFDRLAHHLKAMPALLQLEVTAPHAVFNAQNWEDLITSSLKKLVHLRLYATRHYQDPETVVQITDAFKTPFWVKKTNFVFMLMQLIQHKKVRELSETIERLGRASFNIYAYQFWTGAVRSDRFLQNPMVLTGEENNQIYQRKDDYFYYVEHIDCQNMDQPMVDWFKGHVNCLKIKHFEGRYFCKGTELSIFTNLRTVRLPPKALTALTNDKSQVFSTVQYLDLRDENELFHSECIEQIRELFPNVEHLVFNTESLDCVPNLACCLPRLRSLTCMMHDQNPNWELDLIRYHLNKWSQSLRQKCDLFFCREGDYLIIWLDKASIKNTRWHTFRTKQTSEEERQHFAALFDAPNSEVTSDADENNYYGRQDRKRRRYQSHPNDLFFDEYDYDN</sequence>
<evidence type="ECO:0000313" key="3">
    <source>
        <dbReference type="Proteomes" id="UP000663832"/>
    </source>
</evidence>
<dbReference type="EMBL" id="CAJNOI010000024">
    <property type="protein sequence ID" value="CAF0851672.1"/>
    <property type="molecule type" value="Genomic_DNA"/>
</dbReference>
<dbReference type="SUPFAM" id="SSF52047">
    <property type="entry name" value="RNI-like"/>
    <property type="match status" value="1"/>
</dbReference>
<name>A0A813WJL8_9BILA</name>
<dbReference type="Proteomes" id="UP000663877">
    <property type="component" value="Unassembled WGS sequence"/>
</dbReference>
<reference evidence="1" key="1">
    <citation type="submission" date="2021-02" db="EMBL/GenBank/DDBJ databases">
        <authorList>
            <person name="Nowell W R."/>
        </authorList>
    </citation>
    <scope>NUCLEOTIDE SEQUENCE</scope>
</reference>
<dbReference type="AlphaFoldDB" id="A0A813WJL8"/>
<dbReference type="Gene3D" id="3.80.10.10">
    <property type="entry name" value="Ribonuclease Inhibitor"/>
    <property type="match status" value="1"/>
</dbReference>
<evidence type="ECO:0000313" key="4">
    <source>
        <dbReference type="Proteomes" id="UP000663877"/>
    </source>
</evidence>